<keyword evidence="5" id="KW-0762">Sugar transport</keyword>
<keyword evidence="6" id="KW-0677">Repeat</keyword>
<keyword evidence="4" id="KW-1003">Cell membrane</keyword>
<organism evidence="12 13">
    <name type="scientific">Anaerocolumna xylanovorans DSM 12503</name>
    <dbReference type="NCBI Taxonomy" id="1121345"/>
    <lineage>
        <taxon>Bacteria</taxon>
        <taxon>Bacillati</taxon>
        <taxon>Bacillota</taxon>
        <taxon>Clostridia</taxon>
        <taxon>Lachnospirales</taxon>
        <taxon>Lachnospiraceae</taxon>
        <taxon>Anaerocolumna</taxon>
    </lineage>
</organism>
<evidence type="ECO:0000259" key="11">
    <source>
        <dbReference type="PROSITE" id="PS50893"/>
    </source>
</evidence>
<evidence type="ECO:0000313" key="13">
    <source>
        <dbReference type="Proteomes" id="UP000184612"/>
    </source>
</evidence>
<dbReference type="CDD" id="cd03216">
    <property type="entry name" value="ABC_Carb_Monos_I"/>
    <property type="match status" value="1"/>
</dbReference>
<keyword evidence="7" id="KW-0547">Nucleotide-binding</keyword>
<dbReference type="Pfam" id="PF00005">
    <property type="entry name" value="ABC_tran"/>
    <property type="match status" value="2"/>
</dbReference>
<dbReference type="PROSITE" id="PS00211">
    <property type="entry name" value="ABC_TRANSPORTER_1"/>
    <property type="match status" value="1"/>
</dbReference>
<evidence type="ECO:0000256" key="2">
    <source>
        <dbReference type="ARBA" id="ARBA00004533"/>
    </source>
</evidence>
<comment type="subcellular location">
    <subcellularLocation>
        <location evidence="2">Cell inner membrane</location>
    </subcellularLocation>
    <subcellularLocation>
        <location evidence="1">Cell membrane</location>
        <topology evidence="1">Peripheral membrane protein</topology>
    </subcellularLocation>
</comment>
<accession>A0A1M7XZD6</accession>
<proteinExistence type="predicted"/>
<protein>
    <submittedName>
        <fullName evidence="12">Monosaccharide ABC transporter ATP-binding protein, CUT2 family (TC 3.A.1.2.-)</fullName>
    </submittedName>
</protein>
<evidence type="ECO:0000256" key="7">
    <source>
        <dbReference type="ARBA" id="ARBA00022741"/>
    </source>
</evidence>
<evidence type="ECO:0000313" key="12">
    <source>
        <dbReference type="EMBL" id="SHO44540.1"/>
    </source>
</evidence>
<dbReference type="InterPro" id="IPR050107">
    <property type="entry name" value="ABC_carbohydrate_import_ATPase"/>
</dbReference>
<keyword evidence="8 12" id="KW-0067">ATP-binding</keyword>
<dbReference type="InterPro" id="IPR003593">
    <property type="entry name" value="AAA+_ATPase"/>
</dbReference>
<feature type="domain" description="ABC transporter" evidence="11">
    <location>
        <begin position="18"/>
        <end position="253"/>
    </location>
</feature>
<dbReference type="Proteomes" id="UP000184612">
    <property type="component" value="Unassembled WGS sequence"/>
</dbReference>
<sequence length="524" mass="58113">MNKDLIFTKGVKMQEKLVEIRNINKSFPGVKALVDVSLDLYKGEVLALLGENGAGKSTLMKILSGVYQKDSGSIKVYGKEVEEMTAKRARELGIAIIHQELNMCSHLSVAENIFLGREKLKSGLLSDNEMKRETEKILKRFQMDIDPDTIVGDLSVSKQQMVEIAKALSTQAKILIMDEPTSALTSKEINELFSVIKQLKAEGCGIVYISHRLEELSHIVDRVTILRDGQYIKSMDFASTTLPEIITYMVGRELKEKFPRVESKRGKTILEVNHLNAGKMVKDVSFQLREGEIVGVAGLMGAGRTEMTRAVFGVDSKDSGEIILDGEQVLIHKPKDAIKAGIVLAPEDRKRDGLCTKLSVKENISLPNLDLLCNLLGVVSRSRENGMVSKTIKSLKIKLPEDTVKAESLSGGNQQKVVVGKWLARNSRVVIFDEPTRGIDVAAKVEIYNIMNELKQQGVGVLFISSEMPEVMGISDRILVMCDGRITGELDTKDATGDIILSYATKFDKKLEDGNRESQEWRQV</sequence>
<dbReference type="SUPFAM" id="SSF52540">
    <property type="entry name" value="P-loop containing nucleoside triphosphate hydrolases"/>
    <property type="match status" value="2"/>
</dbReference>
<dbReference type="GO" id="GO:0016887">
    <property type="term" value="F:ATP hydrolysis activity"/>
    <property type="evidence" value="ECO:0007669"/>
    <property type="project" value="InterPro"/>
</dbReference>
<evidence type="ECO:0000256" key="10">
    <source>
        <dbReference type="ARBA" id="ARBA00023136"/>
    </source>
</evidence>
<dbReference type="FunFam" id="3.40.50.300:FF:000127">
    <property type="entry name" value="Ribose import ATP-binding protein RbsA"/>
    <property type="match status" value="1"/>
</dbReference>
<keyword evidence="13" id="KW-1185">Reference proteome</keyword>
<dbReference type="InterPro" id="IPR003439">
    <property type="entry name" value="ABC_transporter-like_ATP-bd"/>
</dbReference>
<evidence type="ECO:0000256" key="6">
    <source>
        <dbReference type="ARBA" id="ARBA00022737"/>
    </source>
</evidence>
<dbReference type="PANTHER" id="PTHR43790:SF3">
    <property type="entry name" value="D-ALLOSE IMPORT ATP-BINDING PROTEIN ALSA-RELATED"/>
    <property type="match status" value="1"/>
</dbReference>
<dbReference type="FunFam" id="3.40.50.300:FF:000126">
    <property type="entry name" value="Galactose/methyl galactoside import ATP-binding protein MglA"/>
    <property type="match status" value="1"/>
</dbReference>
<dbReference type="GO" id="GO:0005886">
    <property type="term" value="C:plasma membrane"/>
    <property type="evidence" value="ECO:0007669"/>
    <property type="project" value="UniProtKB-SubCell"/>
</dbReference>
<dbReference type="CDD" id="cd03215">
    <property type="entry name" value="ABC_Carb_Monos_II"/>
    <property type="match status" value="1"/>
</dbReference>
<reference evidence="12 13" key="1">
    <citation type="submission" date="2016-12" db="EMBL/GenBank/DDBJ databases">
        <authorList>
            <person name="Song W.-J."/>
            <person name="Kurnit D.M."/>
        </authorList>
    </citation>
    <scope>NUCLEOTIDE SEQUENCE [LARGE SCALE GENOMIC DNA]</scope>
    <source>
        <strain evidence="12 13">DSM 12503</strain>
    </source>
</reference>
<keyword evidence="10" id="KW-0472">Membrane</keyword>
<evidence type="ECO:0000256" key="9">
    <source>
        <dbReference type="ARBA" id="ARBA00022967"/>
    </source>
</evidence>
<evidence type="ECO:0000256" key="1">
    <source>
        <dbReference type="ARBA" id="ARBA00004202"/>
    </source>
</evidence>
<dbReference type="PROSITE" id="PS50893">
    <property type="entry name" value="ABC_TRANSPORTER_2"/>
    <property type="match status" value="2"/>
</dbReference>
<dbReference type="InterPro" id="IPR027417">
    <property type="entry name" value="P-loop_NTPase"/>
</dbReference>
<dbReference type="InterPro" id="IPR017871">
    <property type="entry name" value="ABC_transporter-like_CS"/>
</dbReference>
<dbReference type="EMBL" id="FRFD01000003">
    <property type="protein sequence ID" value="SHO44540.1"/>
    <property type="molecule type" value="Genomic_DNA"/>
</dbReference>
<evidence type="ECO:0000256" key="5">
    <source>
        <dbReference type="ARBA" id="ARBA00022597"/>
    </source>
</evidence>
<dbReference type="PANTHER" id="PTHR43790">
    <property type="entry name" value="CARBOHYDRATE TRANSPORT ATP-BINDING PROTEIN MG119-RELATED"/>
    <property type="match status" value="1"/>
</dbReference>
<evidence type="ECO:0000256" key="4">
    <source>
        <dbReference type="ARBA" id="ARBA00022475"/>
    </source>
</evidence>
<evidence type="ECO:0000256" key="3">
    <source>
        <dbReference type="ARBA" id="ARBA00022448"/>
    </source>
</evidence>
<keyword evidence="3" id="KW-0813">Transport</keyword>
<dbReference type="AlphaFoldDB" id="A0A1M7XZD6"/>
<dbReference type="Gene3D" id="3.40.50.300">
    <property type="entry name" value="P-loop containing nucleotide triphosphate hydrolases"/>
    <property type="match status" value="2"/>
</dbReference>
<evidence type="ECO:0000256" key="8">
    <source>
        <dbReference type="ARBA" id="ARBA00022840"/>
    </source>
</evidence>
<dbReference type="GO" id="GO:0005524">
    <property type="term" value="F:ATP binding"/>
    <property type="evidence" value="ECO:0007669"/>
    <property type="project" value="UniProtKB-KW"/>
</dbReference>
<feature type="domain" description="ABC transporter" evidence="11">
    <location>
        <begin position="264"/>
        <end position="508"/>
    </location>
</feature>
<keyword evidence="9" id="KW-1278">Translocase</keyword>
<dbReference type="GO" id="GO:0015749">
    <property type="term" value="P:monosaccharide transmembrane transport"/>
    <property type="evidence" value="ECO:0007669"/>
    <property type="project" value="UniProtKB-ARBA"/>
</dbReference>
<dbReference type="STRING" id="1121345.SAMN02745217_00633"/>
<dbReference type="SMART" id="SM00382">
    <property type="entry name" value="AAA"/>
    <property type="match status" value="2"/>
</dbReference>
<name>A0A1M7XZD6_9FIRM</name>
<gene>
    <name evidence="12" type="ORF">SAMN02745217_00633</name>
</gene>